<feature type="non-terminal residue" evidence="8">
    <location>
        <position position="1"/>
    </location>
</feature>
<dbReference type="Gene3D" id="2.60.40.1180">
    <property type="entry name" value="Golgi alpha-mannosidase II"/>
    <property type="match status" value="2"/>
</dbReference>
<dbReference type="PANTHER" id="PTHR22762:SF133">
    <property type="entry name" value="P-TYPE DOMAIN-CONTAINING PROTEIN"/>
    <property type="match status" value="1"/>
</dbReference>
<keyword evidence="3" id="KW-0325">Glycoprotein</keyword>
<dbReference type="InterPro" id="IPR030458">
    <property type="entry name" value="Glyco_hydro_31_AS"/>
</dbReference>
<dbReference type="InterPro" id="IPR013780">
    <property type="entry name" value="Glyco_hydro_b"/>
</dbReference>
<dbReference type="Gene3D" id="3.20.20.80">
    <property type="entry name" value="Glycosidases"/>
    <property type="match status" value="1"/>
</dbReference>
<keyword evidence="4 5" id="KW-0326">Glycosidase</keyword>
<comment type="similarity">
    <text evidence="1 5">Belongs to the glycosyl hydrolase 31 family.</text>
</comment>
<dbReference type="InterPro" id="IPR017853">
    <property type="entry name" value="GH"/>
</dbReference>
<evidence type="ECO:0000256" key="1">
    <source>
        <dbReference type="ARBA" id="ARBA00007806"/>
    </source>
</evidence>
<proteinExistence type="inferred from homology"/>
<dbReference type="PROSITE" id="PS00129">
    <property type="entry name" value="GLYCOSYL_HYDROL_F31_1"/>
    <property type="match status" value="1"/>
</dbReference>
<dbReference type="PANTHER" id="PTHR22762">
    <property type="entry name" value="ALPHA-GLUCOSIDASE"/>
    <property type="match status" value="1"/>
</dbReference>
<name>A0A7K6KTJ2_9CORV</name>
<organism evidence="8 9">
    <name type="scientific">Falcunculus frontatus</name>
    <name type="common">Eastern shriketit</name>
    <dbReference type="NCBI Taxonomy" id="254539"/>
    <lineage>
        <taxon>Eukaryota</taxon>
        <taxon>Metazoa</taxon>
        <taxon>Chordata</taxon>
        <taxon>Craniata</taxon>
        <taxon>Vertebrata</taxon>
        <taxon>Euteleostomi</taxon>
        <taxon>Archelosauria</taxon>
        <taxon>Archosauria</taxon>
        <taxon>Dinosauria</taxon>
        <taxon>Saurischia</taxon>
        <taxon>Theropoda</taxon>
        <taxon>Coelurosauria</taxon>
        <taxon>Aves</taxon>
        <taxon>Neognathae</taxon>
        <taxon>Neoaves</taxon>
        <taxon>Telluraves</taxon>
        <taxon>Australaves</taxon>
        <taxon>Passeriformes</taxon>
        <taxon>Corvoidea</taxon>
        <taxon>Pachycephalidae</taxon>
        <taxon>Falcunculus</taxon>
    </lineage>
</organism>
<keyword evidence="9" id="KW-1185">Reference proteome</keyword>
<evidence type="ECO:0000256" key="4">
    <source>
        <dbReference type="ARBA" id="ARBA00023295"/>
    </source>
</evidence>
<dbReference type="InterPro" id="IPR048395">
    <property type="entry name" value="Glyco_hydro_31_C"/>
</dbReference>
<evidence type="ECO:0000256" key="2">
    <source>
        <dbReference type="ARBA" id="ARBA00022801"/>
    </source>
</evidence>
<dbReference type="GO" id="GO:0004558">
    <property type="term" value="F:alpha-1,4-glucosidase activity"/>
    <property type="evidence" value="ECO:0007669"/>
    <property type="project" value="TreeGrafter"/>
</dbReference>
<feature type="domain" description="Glycoside hydrolase family 31 TIM barrel" evidence="6">
    <location>
        <begin position="315"/>
        <end position="345"/>
    </location>
</feature>
<protein>
    <submittedName>
        <fullName evidence="8">MGA protein</fullName>
    </submittedName>
</protein>
<dbReference type="AlphaFoldDB" id="A0A7K6KTJ2"/>
<evidence type="ECO:0000313" key="8">
    <source>
        <dbReference type="EMBL" id="NWW15789.1"/>
    </source>
</evidence>
<evidence type="ECO:0000259" key="6">
    <source>
        <dbReference type="Pfam" id="PF01055"/>
    </source>
</evidence>
<keyword evidence="2 5" id="KW-0378">Hydrolase</keyword>
<dbReference type="SUPFAM" id="SSF51011">
    <property type="entry name" value="Glycosyl hydrolase domain"/>
    <property type="match status" value="1"/>
</dbReference>
<feature type="non-terminal residue" evidence="8">
    <location>
        <position position="484"/>
    </location>
</feature>
<sequence>DVQYSDIDYMERQTDFTISPHFAGLPALINKIKAEGMRFIIILDPAISGNETNYPPFSRGVENDVFIKRPNTNEILYSKVWSFLPNVQINESLPHETQVELYAAHSAFPDFFRNSTVEWWKREILEVYNNPNASRSLKFDGLWIDMNEPAAFVNGAVDGCRNDLLNYPPYIPHLGSRSAGLSYKTPCMEAQQYLADGTPVRHYDVHNLYGWSQTKPTLDALQSITNERGIIITRSTYPSSGRWSGHWLGDNTAAWDQLPKSVVGTWQEKGLHSWDHRIMEWFGLGGTLKLIQFHPCHGRDTFHRPGCSKLYPPWQDPAAWDARFEDVSRNVLNIRYTLLPYLYTLLHDAHAHGSTVVRPLLHEFVEDRTTWDIDAQFLWGPALLISPVMKPNETSVEAYFPNARWYDYYTEEDTGFRGQLRNLPAPLEHINLHIRGGYILPWQRPANTTVYSRKNAMGLTVALNDALFAEGHLYWDDGVRIGTS</sequence>
<dbReference type="EMBL" id="VZRV01000774">
    <property type="protein sequence ID" value="NWW15789.1"/>
    <property type="molecule type" value="Genomic_DNA"/>
</dbReference>
<gene>
    <name evidence="8" type="primary">Mgam_1</name>
    <name evidence="8" type="ORF">FALFRO_R07340</name>
</gene>
<dbReference type="FunFam" id="2.60.40.1180:FF:000001">
    <property type="entry name" value="Maltase-glucoamylase, intestinal"/>
    <property type="match status" value="1"/>
</dbReference>
<reference evidence="8 9" key="1">
    <citation type="submission" date="2019-09" db="EMBL/GenBank/DDBJ databases">
        <title>Bird 10,000 Genomes (B10K) Project - Family phase.</title>
        <authorList>
            <person name="Zhang G."/>
        </authorList>
    </citation>
    <scope>NUCLEOTIDE SEQUENCE [LARGE SCALE GENOMIC DNA]</scope>
    <source>
        <strain evidence="8">B10K-DU-029-77</strain>
    </source>
</reference>
<dbReference type="Proteomes" id="UP000534626">
    <property type="component" value="Unassembled WGS sequence"/>
</dbReference>
<feature type="domain" description="Glycoside hydrolase family 31 TIM barrel" evidence="6">
    <location>
        <begin position="1"/>
        <end position="264"/>
    </location>
</feature>
<dbReference type="OrthoDB" id="5839090at2759"/>
<evidence type="ECO:0000256" key="3">
    <source>
        <dbReference type="ARBA" id="ARBA00023180"/>
    </source>
</evidence>
<evidence type="ECO:0000313" key="9">
    <source>
        <dbReference type="Proteomes" id="UP000534626"/>
    </source>
</evidence>
<evidence type="ECO:0000256" key="5">
    <source>
        <dbReference type="RuleBase" id="RU361185"/>
    </source>
</evidence>
<dbReference type="SUPFAM" id="SSF51445">
    <property type="entry name" value="(Trans)glycosidases"/>
    <property type="match status" value="1"/>
</dbReference>
<dbReference type="InterPro" id="IPR000322">
    <property type="entry name" value="Glyco_hydro_31_TIM"/>
</dbReference>
<evidence type="ECO:0000259" key="7">
    <source>
        <dbReference type="Pfam" id="PF21365"/>
    </source>
</evidence>
<feature type="domain" description="Glycosyl hydrolase family 31 C-terminal" evidence="7">
    <location>
        <begin position="353"/>
        <end position="440"/>
    </location>
</feature>
<dbReference type="Pfam" id="PF01055">
    <property type="entry name" value="Glyco_hydro_31_2nd"/>
    <property type="match status" value="2"/>
</dbReference>
<accession>A0A7K6KTJ2</accession>
<dbReference type="GO" id="GO:0005975">
    <property type="term" value="P:carbohydrate metabolic process"/>
    <property type="evidence" value="ECO:0007669"/>
    <property type="project" value="InterPro"/>
</dbReference>
<dbReference type="Pfam" id="PF21365">
    <property type="entry name" value="Glyco_hydro_31_3rd"/>
    <property type="match status" value="1"/>
</dbReference>
<comment type="caution">
    <text evidence="8">The sequence shown here is derived from an EMBL/GenBank/DDBJ whole genome shotgun (WGS) entry which is preliminary data.</text>
</comment>